<dbReference type="Pfam" id="PF00753">
    <property type="entry name" value="Lactamase_B"/>
    <property type="match status" value="1"/>
</dbReference>
<organism evidence="11 12">
    <name type="scientific">Volvox africanus</name>
    <dbReference type="NCBI Taxonomy" id="51714"/>
    <lineage>
        <taxon>Eukaryota</taxon>
        <taxon>Viridiplantae</taxon>
        <taxon>Chlorophyta</taxon>
        <taxon>core chlorophytes</taxon>
        <taxon>Chlorophyceae</taxon>
        <taxon>CS clade</taxon>
        <taxon>Chlamydomonadales</taxon>
        <taxon>Volvocaceae</taxon>
        <taxon>Volvox</taxon>
    </lineage>
</organism>
<evidence type="ECO:0000313" key="11">
    <source>
        <dbReference type="EMBL" id="GLI59183.1"/>
    </source>
</evidence>
<sequence length="365" mass="39987">MELMNFLLQCLSGASLHAIWYKGCNKCPLSSRSAVFQRSVIHNPRTITVANFGSASARLAGGFLVLGTVAGVCGSRDRAIRTACITAAKHLNSSKATDNISRASTSSCGAMEVVRVPCLSDNYVWLLHEPSSGRTAVVDPAELHPVVSELERRGWSLDAILNTHHHWDHVGANMDLKRRFPHCTVVGPRADQDRIPGIDTQVGEGDTWRFGVLDVRVFDTPGHTRGHITYWIPQSNALFPGDTLFALGCGRLFEGSPRQMWSSLSKLLPLPDHTRVYCAHEYTEANAKFAVTVDPHNRLLAERKGRVEAARMKGEATVPSTLGEEKATNPFLRPGDPAIRKQMGLGPGAEDWEVFAAIRAAKDQF</sequence>
<evidence type="ECO:0000256" key="9">
    <source>
        <dbReference type="ARBA" id="ARBA00031044"/>
    </source>
</evidence>
<evidence type="ECO:0000256" key="6">
    <source>
        <dbReference type="ARBA" id="ARBA00022723"/>
    </source>
</evidence>
<dbReference type="Pfam" id="PF16123">
    <property type="entry name" value="HAGH_C"/>
    <property type="match status" value="1"/>
</dbReference>
<keyword evidence="6" id="KW-0479">Metal-binding</keyword>
<dbReference type="InterPro" id="IPR036866">
    <property type="entry name" value="RibonucZ/Hydroxyglut_hydro"/>
</dbReference>
<evidence type="ECO:0000256" key="2">
    <source>
        <dbReference type="ARBA" id="ARBA00001947"/>
    </source>
</evidence>
<evidence type="ECO:0000259" key="10">
    <source>
        <dbReference type="SMART" id="SM00849"/>
    </source>
</evidence>
<evidence type="ECO:0000256" key="8">
    <source>
        <dbReference type="ARBA" id="ARBA00022833"/>
    </source>
</evidence>
<dbReference type="PANTHER" id="PTHR43705">
    <property type="entry name" value="HYDROXYACYLGLUTATHIONE HYDROLASE"/>
    <property type="match status" value="1"/>
</dbReference>
<comment type="cofactor">
    <cofactor evidence="2">
        <name>Zn(2+)</name>
        <dbReference type="ChEBI" id="CHEBI:29105"/>
    </cofactor>
</comment>
<evidence type="ECO:0000313" key="12">
    <source>
        <dbReference type="Proteomes" id="UP001165090"/>
    </source>
</evidence>
<dbReference type="InterPro" id="IPR035680">
    <property type="entry name" value="Clx_II_MBL"/>
</dbReference>
<keyword evidence="7" id="KW-0378">Hydrolase</keyword>
<name>A0ABQ5RPE5_9CHLO</name>
<comment type="catalytic activity">
    <reaction evidence="1">
        <text>an S-(2-hydroxyacyl)glutathione + H2O = a 2-hydroxy carboxylate + glutathione + H(+)</text>
        <dbReference type="Rhea" id="RHEA:21864"/>
        <dbReference type="ChEBI" id="CHEBI:15377"/>
        <dbReference type="ChEBI" id="CHEBI:15378"/>
        <dbReference type="ChEBI" id="CHEBI:57925"/>
        <dbReference type="ChEBI" id="CHEBI:58896"/>
        <dbReference type="ChEBI" id="CHEBI:71261"/>
        <dbReference type="EC" id="3.1.2.6"/>
    </reaction>
</comment>
<dbReference type="EMBL" id="BSDZ01000004">
    <property type="protein sequence ID" value="GLI59183.1"/>
    <property type="molecule type" value="Genomic_DNA"/>
</dbReference>
<dbReference type="SUPFAM" id="SSF56281">
    <property type="entry name" value="Metallo-hydrolase/oxidoreductase"/>
    <property type="match status" value="1"/>
</dbReference>
<comment type="pathway">
    <text evidence="3">Secondary metabolite metabolism; methylglyoxal degradation; (R)-lactate from methylglyoxal: step 2/2.</text>
</comment>
<comment type="similarity">
    <text evidence="4">Belongs to the metallo-beta-lactamase superfamily. Glyoxalase II family.</text>
</comment>
<evidence type="ECO:0000256" key="7">
    <source>
        <dbReference type="ARBA" id="ARBA00022801"/>
    </source>
</evidence>
<accession>A0ABQ5RPE5</accession>
<evidence type="ECO:0000256" key="4">
    <source>
        <dbReference type="ARBA" id="ARBA00006759"/>
    </source>
</evidence>
<keyword evidence="12" id="KW-1185">Reference proteome</keyword>
<dbReference type="InterPro" id="IPR050110">
    <property type="entry name" value="Glyoxalase_II_hydrolase"/>
</dbReference>
<feature type="domain" description="Metallo-beta-lactamase" evidence="10">
    <location>
        <begin position="121"/>
        <end position="280"/>
    </location>
</feature>
<dbReference type="InterPro" id="IPR001279">
    <property type="entry name" value="Metallo-B-lactamas"/>
</dbReference>
<dbReference type="CDD" id="cd07723">
    <property type="entry name" value="hydroxyacylglutathione_hydrolase_MBL-fold"/>
    <property type="match status" value="1"/>
</dbReference>
<proteinExistence type="inferred from homology"/>
<evidence type="ECO:0000256" key="3">
    <source>
        <dbReference type="ARBA" id="ARBA00004963"/>
    </source>
</evidence>
<evidence type="ECO:0000256" key="5">
    <source>
        <dbReference type="ARBA" id="ARBA00011917"/>
    </source>
</evidence>
<dbReference type="PANTHER" id="PTHR43705:SF1">
    <property type="entry name" value="HYDROXYACYLGLUTATHIONE HYDROLASE GLOB"/>
    <property type="match status" value="1"/>
</dbReference>
<comment type="caution">
    <text evidence="11">The sequence shown here is derived from an EMBL/GenBank/DDBJ whole genome shotgun (WGS) entry which is preliminary data.</text>
</comment>
<dbReference type="Gene3D" id="3.60.15.10">
    <property type="entry name" value="Ribonuclease Z/Hydroxyacylglutathione hydrolase-like"/>
    <property type="match status" value="1"/>
</dbReference>
<dbReference type="InterPro" id="IPR017782">
    <property type="entry name" value="Hydroxyacylglutathione_Hdrlase"/>
</dbReference>
<dbReference type="HAMAP" id="MF_01374">
    <property type="entry name" value="Glyoxalase_2"/>
    <property type="match status" value="1"/>
</dbReference>
<gene>
    <name evidence="11" type="ORF">VaNZ11_001015</name>
</gene>
<dbReference type="Proteomes" id="UP001165090">
    <property type="component" value="Unassembled WGS sequence"/>
</dbReference>
<evidence type="ECO:0000256" key="1">
    <source>
        <dbReference type="ARBA" id="ARBA00001623"/>
    </source>
</evidence>
<dbReference type="NCBIfam" id="TIGR03413">
    <property type="entry name" value="GSH_gloB"/>
    <property type="match status" value="1"/>
</dbReference>
<dbReference type="SMART" id="SM00849">
    <property type="entry name" value="Lactamase_B"/>
    <property type="match status" value="1"/>
</dbReference>
<keyword evidence="8" id="KW-0862">Zinc</keyword>
<protein>
    <recommendedName>
        <fullName evidence="5">hydroxyacylglutathione hydrolase</fullName>
        <ecNumber evidence="5">3.1.2.6</ecNumber>
    </recommendedName>
    <alternativeName>
        <fullName evidence="9">Glyoxalase II</fullName>
    </alternativeName>
</protein>
<reference evidence="11 12" key="1">
    <citation type="journal article" date="2023" name="IScience">
        <title>Expanded male sex-determining region conserved during the evolution of homothallism in the green alga Volvox.</title>
        <authorList>
            <person name="Yamamoto K."/>
            <person name="Matsuzaki R."/>
            <person name="Mahakham W."/>
            <person name="Heman W."/>
            <person name="Sekimoto H."/>
            <person name="Kawachi M."/>
            <person name="Minakuchi Y."/>
            <person name="Toyoda A."/>
            <person name="Nozaki H."/>
        </authorList>
    </citation>
    <scope>NUCLEOTIDE SEQUENCE [LARGE SCALE GENOMIC DNA]</scope>
    <source>
        <strain evidence="11 12">NIES-4468</strain>
    </source>
</reference>
<dbReference type="InterPro" id="IPR032282">
    <property type="entry name" value="HAGH_C"/>
</dbReference>
<dbReference type="EC" id="3.1.2.6" evidence="5"/>